<dbReference type="Proteomes" id="UP000035017">
    <property type="component" value="Unassembled WGS sequence"/>
</dbReference>
<reference evidence="1 2" key="1">
    <citation type="submission" date="2014-12" db="EMBL/GenBank/DDBJ databases">
        <title>16Stimator: statistical estimation of ribosomal gene copy numbers from draft genome assemblies.</title>
        <authorList>
            <person name="Perisin M.A."/>
            <person name="Vetter M."/>
            <person name="Gilbert J.A."/>
            <person name="Bergelson J."/>
        </authorList>
    </citation>
    <scope>NUCLEOTIDE SEQUENCE [LARGE SCALE GENOMIC DNA]</scope>
    <source>
        <strain evidence="1 2">MEJ076</strain>
    </source>
</reference>
<sequence>MQLSQAGHKIKNIGFRRVATCMIFFCGPDNQFNNGREAATATTTFGHSVIHFGRHDKLPTVFIEHLVDDIANVVVGDVVTAANEHGSLPV</sequence>
<name>A0A0D0L078_AGRTU</name>
<organism evidence="1 2">
    <name type="scientific">Agrobacterium tumefaciens</name>
    <dbReference type="NCBI Taxonomy" id="358"/>
    <lineage>
        <taxon>Bacteria</taxon>
        <taxon>Pseudomonadati</taxon>
        <taxon>Pseudomonadota</taxon>
        <taxon>Alphaproteobacteria</taxon>
        <taxon>Hyphomicrobiales</taxon>
        <taxon>Rhizobiaceae</taxon>
        <taxon>Rhizobium/Agrobacterium group</taxon>
        <taxon>Agrobacterium</taxon>
        <taxon>Agrobacterium tumefaciens complex</taxon>
    </lineage>
</organism>
<comment type="caution">
    <text evidence="1">The sequence shown here is derived from an EMBL/GenBank/DDBJ whole genome shotgun (WGS) entry which is preliminary data.</text>
</comment>
<accession>A0A0D0L078</accession>
<proteinExistence type="predicted"/>
<dbReference type="EMBL" id="JXQV01000001">
    <property type="protein sequence ID" value="KIQ05820.1"/>
    <property type="molecule type" value="Genomic_DNA"/>
</dbReference>
<evidence type="ECO:0000313" key="1">
    <source>
        <dbReference type="EMBL" id="KIQ05820.1"/>
    </source>
</evidence>
<gene>
    <name evidence="1" type="ORF">RU07_00040</name>
</gene>
<dbReference type="AlphaFoldDB" id="A0A0D0L078"/>
<protein>
    <submittedName>
        <fullName evidence="1">Uncharacterized protein</fullName>
    </submittedName>
</protein>
<evidence type="ECO:0000313" key="2">
    <source>
        <dbReference type="Proteomes" id="UP000035017"/>
    </source>
</evidence>